<dbReference type="RefSeq" id="YP_010660991.1">
    <property type="nucleotide sequence ID" value="NC_070882.1"/>
</dbReference>
<reference evidence="2 3" key="1">
    <citation type="submission" date="2019-06" db="EMBL/GenBank/DDBJ databases">
        <title>A distant relative of Phikzvirus genus phages from a therapeutic phage collection.</title>
        <authorList>
            <person name="Hejnowicz M.S."/>
            <person name="Dabrowski K."/>
            <person name="Gawor J."/>
            <person name="Weber-Dabrowska B."/>
            <person name="Gromadka R."/>
            <person name="Lobocka M.B."/>
        </authorList>
    </citation>
    <scope>NUCLEOTIDE SEQUENCE [LARGE SCALE GENOMIC DNA]</scope>
</reference>
<evidence type="ECO:0000256" key="1">
    <source>
        <dbReference type="SAM" id="MobiDB-lite"/>
    </source>
</evidence>
<name>A0A5C1K7X2_9CAUD</name>
<keyword evidence="3" id="KW-1185">Reference proteome</keyword>
<feature type="compositionally biased region" description="Basic and acidic residues" evidence="1">
    <location>
        <begin position="59"/>
        <end position="69"/>
    </location>
</feature>
<dbReference type="KEGG" id="vg:77937001"/>
<organism evidence="2 3">
    <name type="scientific">Pseudomonas phage vB_PaeM_PS119XW</name>
    <dbReference type="NCBI Taxonomy" id="2601632"/>
    <lineage>
        <taxon>Viruses</taxon>
        <taxon>Duplodnaviria</taxon>
        <taxon>Heunggongvirae</taxon>
        <taxon>Uroviricota</taxon>
        <taxon>Caudoviricetes</taxon>
        <taxon>Chimalliviridae</taxon>
        <taxon>Pawinskivirus</taxon>
        <taxon>Pawinskivirus PS119XW</taxon>
    </lineage>
</organism>
<accession>A0A5C1K7X2</accession>
<feature type="region of interest" description="Disordered" evidence="1">
    <location>
        <begin position="24"/>
        <end position="74"/>
    </location>
</feature>
<evidence type="ECO:0000313" key="2">
    <source>
        <dbReference type="EMBL" id="QEM41980.1"/>
    </source>
</evidence>
<sequence>MARVKFNSLKDLIAAQGPIATVPAPKKEKKKAEPVAVPKTALPMPTVPKRVKNKKKDPVHRPAPEKEIRYAQVTDFRVKPEGQKEVSKPDQSGLSELGHFKNKLDCLGLELFGCEVRKKKEFADEFFNDATETPTQRAMIKEFQDLYDSKFRVKV</sequence>
<dbReference type="EMBL" id="MN103543">
    <property type="protein sequence ID" value="QEM41980.1"/>
    <property type="molecule type" value="Genomic_DNA"/>
</dbReference>
<proteinExistence type="predicted"/>
<feature type="compositionally biased region" description="Basic residues" evidence="1">
    <location>
        <begin position="49"/>
        <end position="58"/>
    </location>
</feature>
<evidence type="ECO:0000313" key="3">
    <source>
        <dbReference type="Proteomes" id="UP000322144"/>
    </source>
</evidence>
<protein>
    <submittedName>
        <fullName evidence="2">Uncharacterized protein</fullName>
    </submittedName>
</protein>
<dbReference type="GeneID" id="77937001"/>
<dbReference type="Proteomes" id="UP000322144">
    <property type="component" value="Segment"/>
</dbReference>